<gene>
    <name evidence="13" type="ORF">PMF13cell1_01518</name>
</gene>
<evidence type="ECO:0000256" key="5">
    <source>
        <dbReference type="ARBA" id="ARBA00023012"/>
    </source>
</evidence>
<dbReference type="InterPro" id="IPR018060">
    <property type="entry name" value="HTH_AraC"/>
</dbReference>
<keyword evidence="8" id="KW-0804">Transcription</keyword>
<dbReference type="Gene3D" id="3.40.50.2300">
    <property type="match status" value="1"/>
</dbReference>
<comment type="function">
    <text evidence="9">May play the central regulatory role in sporulation. It may be an element of the effector pathway responsible for the activation of sporulation genes in response to nutritional stress. Spo0A may act in concert with spo0H (a sigma factor) to control the expression of some genes that are critical to the sporulation process.</text>
</comment>
<accession>A0A4P6LUF2</accession>
<dbReference type="InterPro" id="IPR001789">
    <property type="entry name" value="Sig_transdc_resp-reg_receiver"/>
</dbReference>
<dbReference type="Pfam" id="PF12833">
    <property type="entry name" value="HTH_18"/>
    <property type="match status" value="1"/>
</dbReference>
<comment type="subcellular location">
    <subcellularLocation>
        <location evidence="1">Cytoplasm</location>
    </subcellularLocation>
</comment>
<keyword evidence="6" id="KW-0805">Transcription regulation</keyword>
<dbReference type="PROSITE" id="PS00041">
    <property type="entry name" value="HTH_ARAC_FAMILY_1"/>
    <property type="match status" value="1"/>
</dbReference>
<protein>
    <recommendedName>
        <fullName evidence="2">Stage 0 sporulation protein A homolog</fullName>
    </recommendedName>
</protein>
<evidence type="ECO:0000256" key="6">
    <source>
        <dbReference type="ARBA" id="ARBA00023015"/>
    </source>
</evidence>
<dbReference type="KEGG" id="bpro:PMF13cell1_01518"/>
<evidence type="ECO:0000313" key="13">
    <source>
        <dbReference type="EMBL" id="QBE95991.1"/>
    </source>
</evidence>
<feature type="domain" description="Response regulatory" evidence="12">
    <location>
        <begin position="3"/>
        <end position="120"/>
    </location>
</feature>
<evidence type="ECO:0000256" key="1">
    <source>
        <dbReference type="ARBA" id="ARBA00004496"/>
    </source>
</evidence>
<dbReference type="Pfam" id="PF00072">
    <property type="entry name" value="Response_reg"/>
    <property type="match status" value="1"/>
</dbReference>
<dbReference type="CDD" id="cd17536">
    <property type="entry name" value="REC_YesN-like"/>
    <property type="match status" value="1"/>
</dbReference>
<name>A0A4P6LUF2_9FIRM</name>
<dbReference type="Proteomes" id="UP000289794">
    <property type="component" value="Chromosome"/>
</dbReference>
<dbReference type="SUPFAM" id="SSF52172">
    <property type="entry name" value="CheY-like"/>
    <property type="match status" value="1"/>
</dbReference>
<dbReference type="InterPro" id="IPR051552">
    <property type="entry name" value="HptR"/>
</dbReference>
<reference evidence="13 14" key="1">
    <citation type="submission" date="2019-01" db="EMBL/GenBank/DDBJ databases">
        <title>PMF-metabolizing Aryl O-demethylase.</title>
        <authorList>
            <person name="Kim M."/>
        </authorList>
    </citation>
    <scope>NUCLEOTIDE SEQUENCE [LARGE SCALE GENOMIC DNA]</scope>
    <source>
        <strain evidence="13 14">PMF1</strain>
    </source>
</reference>
<evidence type="ECO:0000313" key="14">
    <source>
        <dbReference type="Proteomes" id="UP000289794"/>
    </source>
</evidence>
<feature type="modified residue" description="4-aspartylphosphate" evidence="10">
    <location>
        <position position="55"/>
    </location>
</feature>
<dbReference type="Gene3D" id="1.10.10.60">
    <property type="entry name" value="Homeodomain-like"/>
    <property type="match status" value="2"/>
</dbReference>
<keyword evidence="3" id="KW-0963">Cytoplasm</keyword>
<evidence type="ECO:0000259" key="12">
    <source>
        <dbReference type="PROSITE" id="PS50110"/>
    </source>
</evidence>
<sequence length="528" mass="60934">MFKVVFIDDETLVKLGLRSMLNWEDEGFQIEGDASTGSEGLSLITETKPDLVITDIIMPDMNGIEMMQKVKENHLDPIFVVLSSYDQFELVKKAMKLGAKDYLLKLKLNREILLDMLETVKQELKNKGKTDWKNEPSVWQTEELRKAFLKKALLGESLLMEQSDFDPGWKNKPVRIVYIVSNVHHLISTKEETEKKIYLETICKLIKDISREFFDSYCTQWEKGEFLIFLSEEGAEDVNSDLNFMSEAIIDMLMQYSNIQASIGISGSVTGYENFKGAYLQAKSIKNILARDGYGKVVSFEDTMETDTLKTGEIANNFFSAEKLACICETLNLDELEQSTKRIVEEIRGKHVKLDSAAFLCTRFMCLMEEYLKQNWQNSFSGGNLNDLMKKLYHSDTIAEIIEVFNNYTSNIRQFFSEQGDNEQERIVREAKKYIREHVYDNISLKELAQVLFISSGYLSTTFSKYEPIGVANYINKVKIAEAQQLLMKQRLKIYEVAFKLGYENAGYFAKVFKKYTGCTPKEYMERK</sequence>
<dbReference type="PROSITE" id="PS01124">
    <property type="entry name" value="HTH_ARAC_FAMILY_2"/>
    <property type="match status" value="1"/>
</dbReference>
<organism evidence="13 14">
    <name type="scientific">Blautia producta</name>
    <dbReference type="NCBI Taxonomy" id="33035"/>
    <lineage>
        <taxon>Bacteria</taxon>
        <taxon>Bacillati</taxon>
        <taxon>Bacillota</taxon>
        <taxon>Clostridia</taxon>
        <taxon>Lachnospirales</taxon>
        <taxon>Lachnospiraceae</taxon>
        <taxon>Blautia</taxon>
    </lineage>
</organism>
<evidence type="ECO:0000256" key="8">
    <source>
        <dbReference type="ARBA" id="ARBA00023163"/>
    </source>
</evidence>
<dbReference type="PANTHER" id="PTHR42713:SF3">
    <property type="entry name" value="TRANSCRIPTIONAL REGULATORY PROTEIN HPTR"/>
    <property type="match status" value="1"/>
</dbReference>
<evidence type="ECO:0000256" key="7">
    <source>
        <dbReference type="ARBA" id="ARBA00023125"/>
    </source>
</evidence>
<dbReference type="AlphaFoldDB" id="A0A4P6LUF2"/>
<dbReference type="GO" id="GO:0043565">
    <property type="term" value="F:sequence-specific DNA binding"/>
    <property type="evidence" value="ECO:0007669"/>
    <property type="project" value="InterPro"/>
</dbReference>
<proteinExistence type="predicted"/>
<keyword evidence="4 10" id="KW-0597">Phosphoprotein</keyword>
<dbReference type="InterPro" id="IPR009057">
    <property type="entry name" value="Homeodomain-like_sf"/>
</dbReference>
<dbReference type="EMBL" id="CP035945">
    <property type="protein sequence ID" value="QBE95991.1"/>
    <property type="molecule type" value="Genomic_DNA"/>
</dbReference>
<evidence type="ECO:0000256" key="2">
    <source>
        <dbReference type="ARBA" id="ARBA00018672"/>
    </source>
</evidence>
<evidence type="ECO:0000256" key="3">
    <source>
        <dbReference type="ARBA" id="ARBA00022490"/>
    </source>
</evidence>
<dbReference type="RefSeq" id="WP_130180352.1">
    <property type="nucleotide sequence ID" value="NZ_CP035945.1"/>
</dbReference>
<dbReference type="InterPro" id="IPR020449">
    <property type="entry name" value="Tscrpt_reg_AraC-type_HTH"/>
</dbReference>
<dbReference type="GO" id="GO:0005737">
    <property type="term" value="C:cytoplasm"/>
    <property type="evidence" value="ECO:0007669"/>
    <property type="project" value="UniProtKB-SubCell"/>
</dbReference>
<keyword evidence="5" id="KW-0902">Two-component regulatory system</keyword>
<keyword evidence="7" id="KW-0238">DNA-binding</keyword>
<evidence type="ECO:0000256" key="9">
    <source>
        <dbReference type="ARBA" id="ARBA00024867"/>
    </source>
</evidence>
<dbReference type="PROSITE" id="PS50110">
    <property type="entry name" value="RESPONSE_REGULATORY"/>
    <property type="match status" value="1"/>
</dbReference>
<dbReference type="SMART" id="SM00342">
    <property type="entry name" value="HTH_ARAC"/>
    <property type="match status" value="1"/>
</dbReference>
<evidence type="ECO:0000256" key="10">
    <source>
        <dbReference type="PROSITE-ProRule" id="PRU00169"/>
    </source>
</evidence>
<evidence type="ECO:0000259" key="11">
    <source>
        <dbReference type="PROSITE" id="PS01124"/>
    </source>
</evidence>
<dbReference type="SMART" id="SM00448">
    <property type="entry name" value="REC"/>
    <property type="match status" value="1"/>
</dbReference>
<dbReference type="PANTHER" id="PTHR42713">
    <property type="entry name" value="HISTIDINE KINASE-RELATED"/>
    <property type="match status" value="1"/>
</dbReference>
<feature type="domain" description="HTH araC/xylS-type" evidence="11">
    <location>
        <begin position="429"/>
        <end position="527"/>
    </location>
</feature>
<dbReference type="InterPro" id="IPR011006">
    <property type="entry name" value="CheY-like_superfamily"/>
</dbReference>
<dbReference type="GO" id="GO:0000160">
    <property type="term" value="P:phosphorelay signal transduction system"/>
    <property type="evidence" value="ECO:0007669"/>
    <property type="project" value="UniProtKB-KW"/>
</dbReference>
<dbReference type="GO" id="GO:0003700">
    <property type="term" value="F:DNA-binding transcription factor activity"/>
    <property type="evidence" value="ECO:0007669"/>
    <property type="project" value="InterPro"/>
</dbReference>
<dbReference type="PRINTS" id="PR00032">
    <property type="entry name" value="HTHARAC"/>
</dbReference>
<dbReference type="SUPFAM" id="SSF46689">
    <property type="entry name" value="Homeodomain-like"/>
    <property type="match status" value="2"/>
</dbReference>
<evidence type="ECO:0000256" key="4">
    <source>
        <dbReference type="ARBA" id="ARBA00022553"/>
    </source>
</evidence>
<dbReference type="InterPro" id="IPR018062">
    <property type="entry name" value="HTH_AraC-typ_CS"/>
</dbReference>